<feature type="compositionally biased region" description="Polar residues" evidence="3">
    <location>
        <begin position="537"/>
        <end position="555"/>
    </location>
</feature>
<feature type="compositionally biased region" description="Low complexity" evidence="3">
    <location>
        <begin position="708"/>
        <end position="720"/>
    </location>
</feature>
<gene>
    <name evidence="4" type="ORF">FCC1311_030272</name>
</gene>
<feature type="region of interest" description="Disordered" evidence="3">
    <location>
        <begin position="456"/>
        <end position="569"/>
    </location>
</feature>
<feature type="compositionally biased region" description="Low complexity" evidence="3">
    <location>
        <begin position="473"/>
        <end position="508"/>
    </location>
</feature>
<feature type="compositionally biased region" description="Low complexity" evidence="3">
    <location>
        <begin position="517"/>
        <end position="531"/>
    </location>
</feature>
<dbReference type="InParanoid" id="A0A2R5G8D4"/>
<evidence type="ECO:0000256" key="3">
    <source>
        <dbReference type="SAM" id="MobiDB-lite"/>
    </source>
</evidence>
<dbReference type="InterPro" id="IPR006970">
    <property type="entry name" value="PT"/>
</dbReference>
<evidence type="ECO:0000256" key="2">
    <source>
        <dbReference type="ARBA" id="ARBA00022737"/>
    </source>
</evidence>
<feature type="compositionally biased region" description="Polar residues" evidence="3">
    <location>
        <begin position="116"/>
        <end position="126"/>
    </location>
</feature>
<proteinExistence type="predicted"/>
<dbReference type="EMBL" id="BEYU01000024">
    <property type="protein sequence ID" value="GBG26805.1"/>
    <property type="molecule type" value="Genomic_DNA"/>
</dbReference>
<accession>A0A2R5G8D4</accession>
<feature type="compositionally biased region" description="Basic and acidic residues" evidence="3">
    <location>
        <begin position="36"/>
        <end position="48"/>
    </location>
</feature>
<comment type="caution">
    <text evidence="4">The sequence shown here is derived from an EMBL/GenBank/DDBJ whole genome shotgun (WGS) entry which is preliminary data.</text>
</comment>
<keyword evidence="5" id="KW-1185">Reference proteome</keyword>
<keyword evidence="2" id="KW-0677">Repeat</keyword>
<feature type="compositionally biased region" description="Polar residues" evidence="3">
    <location>
        <begin position="82"/>
        <end position="107"/>
    </location>
</feature>
<feature type="compositionally biased region" description="Basic residues" evidence="3">
    <location>
        <begin position="24"/>
        <end position="35"/>
    </location>
</feature>
<reference evidence="4 5" key="1">
    <citation type="submission" date="2017-12" db="EMBL/GenBank/DDBJ databases">
        <title>Sequencing, de novo assembly and annotation of complete genome of a new Thraustochytrid species, strain FCC1311.</title>
        <authorList>
            <person name="Sedici K."/>
            <person name="Godart F."/>
            <person name="Aiese Cigliano R."/>
            <person name="Sanseverino W."/>
            <person name="Barakat M."/>
            <person name="Ortet P."/>
            <person name="Marechal E."/>
            <person name="Cagnac O."/>
            <person name="Amato A."/>
        </authorList>
    </citation>
    <scope>NUCLEOTIDE SEQUENCE [LARGE SCALE GENOMIC DNA]</scope>
</reference>
<evidence type="ECO:0000313" key="4">
    <source>
        <dbReference type="EMBL" id="GBG26805.1"/>
    </source>
</evidence>
<feature type="compositionally biased region" description="Basic and acidic residues" evidence="3">
    <location>
        <begin position="63"/>
        <end position="75"/>
    </location>
</feature>
<organism evidence="4 5">
    <name type="scientific">Hondaea fermentalgiana</name>
    <dbReference type="NCBI Taxonomy" id="2315210"/>
    <lineage>
        <taxon>Eukaryota</taxon>
        <taxon>Sar</taxon>
        <taxon>Stramenopiles</taxon>
        <taxon>Bigyra</taxon>
        <taxon>Labyrinthulomycetes</taxon>
        <taxon>Thraustochytrida</taxon>
        <taxon>Thraustochytriidae</taxon>
        <taxon>Hondaea</taxon>
    </lineage>
</organism>
<feature type="region of interest" description="Disordered" evidence="3">
    <location>
        <begin position="24"/>
        <end position="126"/>
    </location>
</feature>
<sequence length="733" mass="78705">MLPAEGVGAQAQVESDDAEVNLHHAQHGHHSHHHGHVDESLLSHEERRRLKAERKEKRRQKRERKEQRRLERLAESKLNGENGANNYFSSDNETLTSPTINGVSSPTLPALEGVQGSLSSMPQDTPQDMLPHCQARRLLKRHANVVDISDDSVLRAYKDPFNVHRVSDARGPVQVSLYEGSLPSLLDLAEMSLEDLHHVKALRFAILKDGDWETLGQQVASVQRSSDATRTTVVFLDRTSLTIDVNLQPPRQVLYETSDNAYQVDTDEVFETDTALGAEACIACPADSQMIGSSCICDGGFAMSWSTFSCEIESDDGQSLVNASDLEASAASTFLNSPSDACIGSIISEKNGGTVIDSPDLNSVDSDMFPAGEVIRCATEWDYLRVGDPTLKFTEGASFRDHRPYDTGAWINKMKSTEDFYWCAPQPRTEYNRAAEAYRLYWGICVPCPTDAPTVAPTEHPTEAPTESPTNHPTDAPTNAPSASPTSSPTMSPTEQASSTLSPTSSPTEDLGGGNDGNFTSGTPSGNSTTNYPTIAPSMSPTEVHTSNPTMSPTRAPSAGPTEAPTSPNCVQAACQGQALTYAAASDFCSRIMGMQMCTAAALTHKLSSANKLIFSEDESLRAAGLVGDFSCFADDLGVLLWTADTHSSCESDENIVLYLDGTAQCASTSSGAVHHIMCCDPPLTETESAARLSNARKQVSSAISASYSASSSSSSSSSAENQRLRRSSTVQG</sequence>
<dbReference type="Proteomes" id="UP000241890">
    <property type="component" value="Unassembled WGS sequence"/>
</dbReference>
<name>A0A2R5G8D4_9STRA</name>
<keyword evidence="1" id="KW-0732">Signal</keyword>
<evidence type="ECO:0000256" key="1">
    <source>
        <dbReference type="ARBA" id="ARBA00022729"/>
    </source>
</evidence>
<evidence type="ECO:0000313" key="5">
    <source>
        <dbReference type="Proteomes" id="UP000241890"/>
    </source>
</evidence>
<feature type="region of interest" description="Disordered" evidence="3">
    <location>
        <begin position="708"/>
        <end position="733"/>
    </location>
</feature>
<dbReference type="AlphaFoldDB" id="A0A2R5G8D4"/>
<dbReference type="Pfam" id="PF04886">
    <property type="entry name" value="PT"/>
    <property type="match status" value="1"/>
</dbReference>
<feature type="compositionally biased region" description="Basic residues" evidence="3">
    <location>
        <begin position="49"/>
        <end position="62"/>
    </location>
</feature>
<protein>
    <submittedName>
        <fullName evidence="4">Uncharacterized protein</fullName>
    </submittedName>
</protein>